<reference evidence="2" key="2">
    <citation type="submission" date="2019-02" db="EMBL/GenBank/DDBJ databases">
        <title>Granulicella sibirica sp. nov., a psychrotolerant acidobacterium isolated from an organic soil layer in forested tundra, West Siberia.</title>
        <authorList>
            <person name="Oshkin I.Y."/>
            <person name="Kulichevskaya I.S."/>
            <person name="Rijpstra W.I.C."/>
            <person name="Sinninghe Damste J.S."/>
            <person name="Rakitin A.L."/>
            <person name="Ravin N.V."/>
            <person name="Dedysh S.N."/>
        </authorList>
    </citation>
    <scope>NUCLEOTIDE SEQUENCE [LARGE SCALE GENOMIC DNA]</scope>
    <source>
        <strain evidence="2">AF10</strain>
    </source>
</reference>
<sequence length="45" mass="5350">MPYVPGFDYDIFISYAGDDYDSRWISSSEGLPVLQHLLWRMFEEC</sequence>
<evidence type="ECO:0008006" key="3">
    <source>
        <dbReference type="Google" id="ProtNLM"/>
    </source>
</evidence>
<evidence type="ECO:0000313" key="1">
    <source>
        <dbReference type="EMBL" id="RXH54211.1"/>
    </source>
</evidence>
<evidence type="ECO:0000313" key="2">
    <source>
        <dbReference type="Proteomes" id="UP000289437"/>
    </source>
</evidence>
<comment type="caution">
    <text evidence="1">The sequence shown here is derived from an EMBL/GenBank/DDBJ whole genome shotgun (WGS) entry which is preliminary data.</text>
</comment>
<dbReference type="AlphaFoldDB" id="A0A4Q0SYE2"/>
<name>A0A4Q0SYE2_9BACT</name>
<organism evidence="1 2">
    <name type="scientific">Granulicella sibirica</name>
    <dbReference type="NCBI Taxonomy" id="2479048"/>
    <lineage>
        <taxon>Bacteria</taxon>
        <taxon>Pseudomonadati</taxon>
        <taxon>Acidobacteriota</taxon>
        <taxon>Terriglobia</taxon>
        <taxon>Terriglobales</taxon>
        <taxon>Acidobacteriaceae</taxon>
        <taxon>Granulicella</taxon>
    </lineage>
</organism>
<proteinExistence type="predicted"/>
<reference evidence="1 2" key="1">
    <citation type="submission" date="2018-11" db="EMBL/GenBank/DDBJ databases">
        <authorList>
            <person name="Mardanov A.V."/>
            <person name="Ravin N.V."/>
            <person name="Dedysh S.N."/>
        </authorList>
    </citation>
    <scope>NUCLEOTIDE SEQUENCE [LARGE SCALE GENOMIC DNA]</scope>
    <source>
        <strain evidence="1 2">AF10</strain>
    </source>
</reference>
<gene>
    <name evidence="1" type="ORF">GRAN_4862</name>
</gene>
<keyword evidence="2" id="KW-1185">Reference proteome</keyword>
<accession>A0A4Q0SYE2</accession>
<dbReference type="EMBL" id="RDSM01000005">
    <property type="protein sequence ID" value="RXH54211.1"/>
    <property type="molecule type" value="Genomic_DNA"/>
</dbReference>
<dbReference type="Proteomes" id="UP000289437">
    <property type="component" value="Unassembled WGS sequence"/>
</dbReference>
<protein>
    <recommendedName>
        <fullName evidence="3">TIR domain-containing protein</fullName>
    </recommendedName>
</protein>